<dbReference type="Proteomes" id="UP000663505">
    <property type="component" value="Chromosome"/>
</dbReference>
<gene>
    <name evidence="1" type="ORF">JZ786_05085</name>
</gene>
<proteinExistence type="predicted"/>
<dbReference type="KEGG" id="afx:JZ786_05085"/>
<accession>A0A9X7Z6W2</accession>
<dbReference type="EMBL" id="CP071182">
    <property type="protein sequence ID" value="QSO48364.1"/>
    <property type="molecule type" value="Genomic_DNA"/>
</dbReference>
<sequence length="105" mass="11838">MTSREQSVHEIRQQVRKEIATQLFDLLPVPTIARVCNLTVEQVVALVIQSESGGNVAREQSVRRTTRTIELLDQPLTRLTVPLADSTKRAIERNKEVSAKLKGYL</sequence>
<evidence type="ECO:0000313" key="2">
    <source>
        <dbReference type="Proteomes" id="UP000663505"/>
    </source>
</evidence>
<keyword evidence="2" id="KW-1185">Reference proteome</keyword>
<evidence type="ECO:0000313" key="1">
    <source>
        <dbReference type="EMBL" id="QSO48364.1"/>
    </source>
</evidence>
<reference evidence="1 2" key="1">
    <citation type="submission" date="2021-02" db="EMBL/GenBank/DDBJ databases">
        <title>Alicyclobacillus curvatus sp. nov. and Alicyclobacillus mengziensis sp. nov., two acidophilic bacteria isolated from acid mine drainage.</title>
        <authorList>
            <person name="Huang Y."/>
        </authorList>
    </citation>
    <scope>NUCLEOTIDE SEQUENCE [LARGE SCALE GENOMIC DNA]</scope>
    <source>
        <strain evidence="1 2">S30H14</strain>
    </source>
</reference>
<dbReference type="RefSeq" id="WP_206657699.1">
    <property type="nucleotide sequence ID" value="NZ_CP071182.1"/>
</dbReference>
<protein>
    <submittedName>
        <fullName evidence="1">Uncharacterized protein</fullName>
    </submittedName>
</protein>
<organism evidence="1 2">
    <name type="scientific">Alicyclobacillus mengziensis</name>
    <dbReference type="NCBI Taxonomy" id="2931921"/>
    <lineage>
        <taxon>Bacteria</taxon>
        <taxon>Bacillati</taxon>
        <taxon>Bacillota</taxon>
        <taxon>Bacilli</taxon>
        <taxon>Bacillales</taxon>
        <taxon>Alicyclobacillaceae</taxon>
        <taxon>Alicyclobacillus</taxon>
    </lineage>
</organism>
<name>A0A9X7Z6W2_9BACL</name>
<dbReference type="AlphaFoldDB" id="A0A9X7Z6W2"/>